<sequence>MFKTVLALGMTAIISQTAMAAETAASASAPEAKVYIISPENGATVSETFTVQFGLSGMGVAPAGTDKANTGHHHLMVDGEQAPMAGKAMGQEVMHFGGGQTETTITLTPGQHTLQLILGDMGHAPHNPPVASEVITVTVE</sequence>
<dbReference type="RefSeq" id="WP_106591188.1">
    <property type="nucleotide sequence ID" value="NZ_PYGI01000006.1"/>
</dbReference>
<reference evidence="3 4" key="1">
    <citation type="submission" date="2018-03" db="EMBL/GenBank/DDBJ databases">
        <title>Genomic Encyclopedia of Archaeal and Bacterial Type Strains, Phase II (KMG-II): from individual species to whole genera.</title>
        <authorList>
            <person name="Goeker M."/>
        </authorList>
    </citation>
    <scope>NUCLEOTIDE SEQUENCE [LARGE SCALE GENOMIC DNA]</scope>
    <source>
        <strain evidence="3 4">DSM 17586</strain>
    </source>
</reference>
<keyword evidence="4" id="KW-1185">Reference proteome</keyword>
<protein>
    <submittedName>
        <fullName evidence="3">Uncharacterized protein DUF4399</fullName>
    </submittedName>
</protein>
<keyword evidence="1" id="KW-0732">Signal</keyword>
<name>A0A2P8EZT9_9GAMM</name>
<feature type="chain" id="PRO_5015184955" evidence="1">
    <location>
        <begin position="21"/>
        <end position="140"/>
    </location>
</feature>
<dbReference type="OrthoDB" id="531568at2"/>
<evidence type="ECO:0000256" key="1">
    <source>
        <dbReference type="SAM" id="SignalP"/>
    </source>
</evidence>
<dbReference type="AlphaFoldDB" id="A0A2P8EZT9"/>
<comment type="caution">
    <text evidence="3">The sequence shown here is derived from an EMBL/GenBank/DDBJ whole genome shotgun (WGS) entry which is preliminary data.</text>
</comment>
<organism evidence="3 4">
    <name type="scientific">Marinobacterium halophilum</name>
    <dbReference type="NCBI Taxonomy" id="267374"/>
    <lineage>
        <taxon>Bacteria</taxon>
        <taxon>Pseudomonadati</taxon>
        <taxon>Pseudomonadota</taxon>
        <taxon>Gammaproteobacteria</taxon>
        <taxon>Oceanospirillales</taxon>
        <taxon>Oceanospirillaceae</taxon>
        <taxon>Marinobacterium</taxon>
    </lineage>
</organism>
<gene>
    <name evidence="3" type="ORF">CLV44_106157</name>
</gene>
<evidence type="ECO:0000313" key="3">
    <source>
        <dbReference type="EMBL" id="PSL14977.1"/>
    </source>
</evidence>
<evidence type="ECO:0000259" key="2">
    <source>
        <dbReference type="Pfam" id="PF14347"/>
    </source>
</evidence>
<evidence type="ECO:0000313" key="4">
    <source>
        <dbReference type="Proteomes" id="UP000242133"/>
    </source>
</evidence>
<dbReference type="EMBL" id="PYGI01000006">
    <property type="protein sequence ID" value="PSL14977.1"/>
    <property type="molecule type" value="Genomic_DNA"/>
</dbReference>
<feature type="domain" description="DUF4399" evidence="2">
    <location>
        <begin position="51"/>
        <end position="140"/>
    </location>
</feature>
<dbReference type="Pfam" id="PF14347">
    <property type="entry name" value="DUF4399"/>
    <property type="match status" value="1"/>
</dbReference>
<proteinExistence type="predicted"/>
<dbReference type="InterPro" id="IPR025512">
    <property type="entry name" value="DUF4399"/>
</dbReference>
<feature type="signal peptide" evidence="1">
    <location>
        <begin position="1"/>
        <end position="20"/>
    </location>
</feature>
<accession>A0A2P8EZT9</accession>
<dbReference type="Proteomes" id="UP000242133">
    <property type="component" value="Unassembled WGS sequence"/>
</dbReference>